<keyword evidence="3" id="KW-1185">Reference proteome</keyword>
<dbReference type="EMBL" id="JAEPRD010000014">
    <property type="protein sequence ID" value="KAG2209721.1"/>
    <property type="molecule type" value="Genomic_DNA"/>
</dbReference>
<dbReference type="AlphaFoldDB" id="A0A8H7V4D6"/>
<comment type="caution">
    <text evidence="2">The sequence shown here is derived from an EMBL/GenBank/DDBJ whole genome shotgun (WGS) entry which is preliminary data.</text>
</comment>
<organism evidence="2 3">
    <name type="scientific">Mucor saturninus</name>
    <dbReference type="NCBI Taxonomy" id="64648"/>
    <lineage>
        <taxon>Eukaryota</taxon>
        <taxon>Fungi</taxon>
        <taxon>Fungi incertae sedis</taxon>
        <taxon>Mucoromycota</taxon>
        <taxon>Mucoromycotina</taxon>
        <taxon>Mucoromycetes</taxon>
        <taxon>Mucorales</taxon>
        <taxon>Mucorineae</taxon>
        <taxon>Mucoraceae</taxon>
        <taxon>Mucor</taxon>
    </lineage>
</organism>
<dbReference type="Proteomes" id="UP000603453">
    <property type="component" value="Unassembled WGS sequence"/>
</dbReference>
<dbReference type="PROSITE" id="PS51186">
    <property type="entry name" value="GNAT"/>
    <property type="match status" value="1"/>
</dbReference>
<dbReference type="InterPro" id="IPR016181">
    <property type="entry name" value="Acyl_CoA_acyltransferase"/>
</dbReference>
<evidence type="ECO:0000313" key="3">
    <source>
        <dbReference type="Proteomes" id="UP000603453"/>
    </source>
</evidence>
<protein>
    <recommendedName>
        <fullName evidence="1">N-acetyltransferase domain-containing protein</fullName>
    </recommendedName>
</protein>
<dbReference type="Gene3D" id="3.40.630.30">
    <property type="match status" value="1"/>
</dbReference>
<reference evidence="2" key="1">
    <citation type="submission" date="2020-12" db="EMBL/GenBank/DDBJ databases">
        <title>Metabolic potential, ecology and presence of endohyphal bacteria is reflected in genomic diversity of Mucoromycotina.</title>
        <authorList>
            <person name="Muszewska A."/>
            <person name="Okrasinska A."/>
            <person name="Steczkiewicz K."/>
            <person name="Drgas O."/>
            <person name="Orlowska M."/>
            <person name="Perlinska-Lenart U."/>
            <person name="Aleksandrzak-Piekarczyk T."/>
            <person name="Szatraj K."/>
            <person name="Zielenkiewicz U."/>
            <person name="Pilsyk S."/>
            <person name="Malc E."/>
            <person name="Mieczkowski P."/>
            <person name="Kruszewska J.S."/>
            <person name="Biernat P."/>
            <person name="Pawlowska J."/>
        </authorList>
    </citation>
    <scope>NUCLEOTIDE SEQUENCE</scope>
    <source>
        <strain evidence="2">WA0000017839</strain>
    </source>
</reference>
<evidence type="ECO:0000313" key="2">
    <source>
        <dbReference type="EMBL" id="KAG2209721.1"/>
    </source>
</evidence>
<dbReference type="InterPro" id="IPR000182">
    <property type="entry name" value="GNAT_dom"/>
</dbReference>
<sequence>MSNYKKDILDLNYCLYSSLASSVLFRDECVIALNPQNPVHQQSNLCFRIRLSNEKDLGSFIDETAAAFKTVSCQPRYHVDELSTPSLERICTEFLRLGYKNIDIDTDLIMSWELQGPVLNNHDGCCRKATINDLDCMTRVFSASFGYDDSNWLRYKLKTQLLMSDTFQLFVTEDQGVIASVVILHMPLGLPHLGHVNSVATHPDYQRKGMASVCLSYALQRTCKAGQKFYLETYDDLYHAHRMYEKVGFKHEGLLKSSMIAFSDNK</sequence>
<dbReference type="SUPFAM" id="SSF55729">
    <property type="entry name" value="Acyl-CoA N-acyltransferases (Nat)"/>
    <property type="match status" value="1"/>
</dbReference>
<dbReference type="Pfam" id="PF00583">
    <property type="entry name" value="Acetyltransf_1"/>
    <property type="match status" value="1"/>
</dbReference>
<feature type="domain" description="N-acetyltransferase" evidence="1">
    <location>
        <begin position="124"/>
        <end position="266"/>
    </location>
</feature>
<dbReference type="GO" id="GO:0016747">
    <property type="term" value="F:acyltransferase activity, transferring groups other than amino-acyl groups"/>
    <property type="evidence" value="ECO:0007669"/>
    <property type="project" value="InterPro"/>
</dbReference>
<name>A0A8H7V4D6_9FUNG</name>
<gene>
    <name evidence="2" type="ORF">INT47_001867</name>
</gene>
<accession>A0A8H7V4D6</accession>
<dbReference type="OrthoDB" id="2744543at2759"/>
<dbReference type="CDD" id="cd04301">
    <property type="entry name" value="NAT_SF"/>
    <property type="match status" value="1"/>
</dbReference>
<proteinExistence type="predicted"/>
<evidence type="ECO:0000259" key="1">
    <source>
        <dbReference type="PROSITE" id="PS51186"/>
    </source>
</evidence>